<dbReference type="GO" id="GO:0007165">
    <property type="term" value="P:signal transduction"/>
    <property type="evidence" value="ECO:0007669"/>
    <property type="project" value="UniProtKB-KW"/>
</dbReference>
<evidence type="ECO:0000259" key="12">
    <source>
        <dbReference type="PROSITE" id="PS50885"/>
    </source>
</evidence>
<comment type="subcellular location">
    <subcellularLocation>
        <location evidence="1">Cell membrane</location>
        <topology evidence="1">Multi-pass membrane protein</topology>
    </subcellularLocation>
</comment>
<evidence type="ECO:0000256" key="5">
    <source>
        <dbReference type="ARBA" id="ARBA00022989"/>
    </source>
</evidence>
<dbReference type="OrthoDB" id="5348717at2"/>
<dbReference type="SUPFAM" id="SSF58104">
    <property type="entry name" value="Methyl-accepting chemotaxis protein (MCP) signaling domain"/>
    <property type="match status" value="1"/>
</dbReference>
<reference evidence="13" key="2">
    <citation type="submission" date="2019-07" db="EMBL/GenBank/DDBJ databases">
        <authorList>
            <person name="Papic B."/>
        </authorList>
    </citation>
    <scope>NUCLEOTIDE SEQUENCE [LARGE SCALE GENOMIC DNA]</scope>
    <source>
        <strain evidence="13">L8b</strain>
    </source>
</reference>
<dbReference type="PROSITE" id="PS50111">
    <property type="entry name" value="CHEMOTAXIS_TRANSDUC_2"/>
    <property type="match status" value="1"/>
</dbReference>
<dbReference type="SUPFAM" id="SSF103190">
    <property type="entry name" value="Sensory domain-like"/>
    <property type="match status" value="1"/>
</dbReference>
<evidence type="ECO:0000256" key="3">
    <source>
        <dbReference type="ARBA" id="ARBA00022500"/>
    </source>
</evidence>
<keyword evidence="5 10" id="KW-1133">Transmembrane helix</keyword>
<gene>
    <name evidence="13" type="ORF">FNE76_00740</name>
</gene>
<dbReference type="SMART" id="SM00304">
    <property type="entry name" value="HAMP"/>
    <property type="match status" value="1"/>
</dbReference>
<dbReference type="PROSITE" id="PS50885">
    <property type="entry name" value="HAMP"/>
    <property type="match status" value="1"/>
</dbReference>
<evidence type="ECO:0000256" key="4">
    <source>
        <dbReference type="ARBA" id="ARBA00022692"/>
    </source>
</evidence>
<organism evidence="13 14">
    <name type="scientific">Helicobacter mehlei</name>
    <dbReference type="NCBI Taxonomy" id="2316080"/>
    <lineage>
        <taxon>Bacteria</taxon>
        <taxon>Pseudomonadati</taxon>
        <taxon>Campylobacterota</taxon>
        <taxon>Epsilonproteobacteria</taxon>
        <taxon>Campylobacterales</taxon>
        <taxon>Helicobacteraceae</taxon>
        <taxon>Helicobacter</taxon>
    </lineage>
</organism>
<dbReference type="Pfam" id="PF00672">
    <property type="entry name" value="HAMP"/>
    <property type="match status" value="1"/>
</dbReference>
<sequence>MSVISHKVQNNITKGTRQTLSLMVNMLSSSLQETDGHLRAMLQDTVKHFENVDLNDLPRVEQILNFVQSGSEDVHVAFENGIIIKSIGKKPENYDPRKRTWYQHARENPNHIYITKPYVDLFTQKTIITYSLALMQKGVFKGVIASDVAVESVLKAISSSFFAAKGHVHVLDASGVVLASSTYKKGTKYHPDDPQLVRQILSDQVGFMERDHPSGDKFYVWTTVPDLGWKVVGRVFKKVALASLIDIQKTLLIIGVISLVIVLCVLFGVIEILFKPLIKLRDLIVELVSQEGDLTKRLQVKGKDEIATISKNINALLEKTQGIISNIKELSNQNTQIANTLHTSSSDVSQNTQEETERICVAVKNGNDIVQSILMGANNADHNNKNLVRTGNNLEEVRAKIQTFSQNLAHNAQLGVEFSNKLEEASKNTENIKAILTLIADVAEQTNLLALNAAIEAARAGEHGRGFAIVADEVRKLAEKTKNSLNEVDHTINEVVRAVGDISQHLHSNAQEILKTSELTLALQEVVDANVQNIQVVINATTHDVSEFKEVAKATQAIVREIQEINQLASLNYQSVQDVSQASSSLKQMADIFDRELGKFKV</sequence>
<reference evidence="13" key="1">
    <citation type="submission" date="2019-07" db="EMBL/GenBank/DDBJ databases">
        <title>Helicobacter labacensis sp. nov., Helicobacter mehlei sp. nov. and Helicobacter vulpis sp. nov., isolated from gastric mucosa of red fox (Vulpis vulpis).</title>
        <authorList>
            <person name="Kusar D."/>
            <person name="Gruntar I."/>
            <person name="Pate M."/>
            <person name="Zajc U."/>
            <person name="Ocepek M."/>
        </authorList>
    </citation>
    <scope>NUCLEOTIDE SEQUENCE [LARGE SCALE GENOMIC DNA]</scope>
    <source>
        <strain evidence="13">L8b</strain>
    </source>
</reference>
<evidence type="ECO:0000256" key="6">
    <source>
        <dbReference type="ARBA" id="ARBA00023136"/>
    </source>
</evidence>
<keyword evidence="6 10" id="KW-0472">Membrane</keyword>
<dbReference type="EMBL" id="VKGC01000001">
    <property type="protein sequence ID" value="TSA87073.1"/>
    <property type="molecule type" value="Genomic_DNA"/>
</dbReference>
<protein>
    <submittedName>
        <fullName evidence="13">Methyl-accepting chemotaxis protein</fullName>
    </submittedName>
</protein>
<dbReference type="CDD" id="cd06225">
    <property type="entry name" value="HAMP"/>
    <property type="match status" value="1"/>
</dbReference>
<feature type="domain" description="HAMP" evidence="12">
    <location>
        <begin position="271"/>
        <end position="325"/>
    </location>
</feature>
<proteinExistence type="inferred from homology"/>
<comment type="caution">
    <text evidence="13">The sequence shown here is derived from an EMBL/GenBank/DDBJ whole genome shotgun (WGS) entry which is preliminary data.</text>
</comment>
<dbReference type="PANTHER" id="PTHR32089">
    <property type="entry name" value="METHYL-ACCEPTING CHEMOTAXIS PROTEIN MCPB"/>
    <property type="match status" value="1"/>
</dbReference>
<dbReference type="GO" id="GO:0006935">
    <property type="term" value="P:chemotaxis"/>
    <property type="evidence" value="ECO:0007669"/>
    <property type="project" value="UniProtKB-KW"/>
</dbReference>
<keyword evidence="2" id="KW-1003">Cell membrane</keyword>
<evidence type="ECO:0000256" key="7">
    <source>
        <dbReference type="ARBA" id="ARBA00023224"/>
    </source>
</evidence>
<evidence type="ECO:0000256" key="9">
    <source>
        <dbReference type="PROSITE-ProRule" id="PRU00284"/>
    </source>
</evidence>
<evidence type="ECO:0000259" key="11">
    <source>
        <dbReference type="PROSITE" id="PS50111"/>
    </source>
</evidence>
<keyword evidence="3" id="KW-0145">Chemotaxis</keyword>
<comment type="similarity">
    <text evidence="8">Belongs to the methyl-accepting chemotaxis (MCP) protein family.</text>
</comment>
<name>A0A553V3K3_9HELI</name>
<dbReference type="Proteomes" id="UP000319322">
    <property type="component" value="Unassembled WGS sequence"/>
</dbReference>
<dbReference type="Pfam" id="PF00015">
    <property type="entry name" value="MCPsignal"/>
    <property type="match status" value="1"/>
</dbReference>
<dbReference type="InterPro" id="IPR033479">
    <property type="entry name" value="dCache_1"/>
</dbReference>
<evidence type="ECO:0000256" key="2">
    <source>
        <dbReference type="ARBA" id="ARBA00022475"/>
    </source>
</evidence>
<feature type="transmembrane region" description="Helical" evidence="10">
    <location>
        <begin position="251"/>
        <end position="274"/>
    </location>
</feature>
<keyword evidence="7 9" id="KW-0807">Transducer</keyword>
<feature type="domain" description="Methyl-accepting transducer" evidence="11">
    <location>
        <begin position="330"/>
        <end position="587"/>
    </location>
</feature>
<dbReference type="Pfam" id="PF02743">
    <property type="entry name" value="dCache_1"/>
    <property type="match status" value="1"/>
</dbReference>
<dbReference type="GO" id="GO:0005886">
    <property type="term" value="C:plasma membrane"/>
    <property type="evidence" value="ECO:0007669"/>
    <property type="project" value="UniProtKB-SubCell"/>
</dbReference>
<evidence type="ECO:0000256" key="10">
    <source>
        <dbReference type="SAM" id="Phobius"/>
    </source>
</evidence>
<evidence type="ECO:0000313" key="13">
    <source>
        <dbReference type="EMBL" id="TSA87073.1"/>
    </source>
</evidence>
<dbReference type="InterPro" id="IPR004089">
    <property type="entry name" value="MCPsignal_dom"/>
</dbReference>
<dbReference type="InterPro" id="IPR029151">
    <property type="entry name" value="Sensor-like_sf"/>
</dbReference>
<evidence type="ECO:0000256" key="1">
    <source>
        <dbReference type="ARBA" id="ARBA00004651"/>
    </source>
</evidence>
<dbReference type="CDD" id="cd18774">
    <property type="entry name" value="PDC2_HK_sensor"/>
    <property type="match status" value="1"/>
</dbReference>
<dbReference type="InterPro" id="IPR003660">
    <property type="entry name" value="HAMP_dom"/>
</dbReference>
<accession>A0A553V3K3</accession>
<keyword evidence="4 10" id="KW-0812">Transmembrane</keyword>
<dbReference type="SMART" id="SM00283">
    <property type="entry name" value="MA"/>
    <property type="match status" value="1"/>
</dbReference>
<dbReference type="Gene3D" id="3.30.450.20">
    <property type="entry name" value="PAS domain"/>
    <property type="match status" value="2"/>
</dbReference>
<dbReference type="CDD" id="cd12913">
    <property type="entry name" value="PDC1_MCP_like"/>
    <property type="match status" value="1"/>
</dbReference>
<evidence type="ECO:0000313" key="14">
    <source>
        <dbReference type="Proteomes" id="UP000319322"/>
    </source>
</evidence>
<evidence type="ECO:0000256" key="8">
    <source>
        <dbReference type="ARBA" id="ARBA00029447"/>
    </source>
</evidence>
<keyword evidence="14" id="KW-1185">Reference proteome</keyword>
<dbReference type="AlphaFoldDB" id="A0A553V3K3"/>
<dbReference type="Gene3D" id="1.10.287.950">
    <property type="entry name" value="Methyl-accepting chemotaxis protein"/>
    <property type="match status" value="1"/>
</dbReference>
<dbReference type="PANTHER" id="PTHR32089:SF112">
    <property type="entry name" value="LYSOZYME-LIKE PROTEIN-RELATED"/>
    <property type="match status" value="1"/>
</dbReference>